<reference evidence="3" key="1">
    <citation type="journal article" date="2020" name="Stud. Mycol.">
        <title>101 Dothideomycetes genomes: a test case for predicting lifestyles and emergence of pathogens.</title>
        <authorList>
            <person name="Haridas S."/>
            <person name="Albert R."/>
            <person name="Binder M."/>
            <person name="Bloem J."/>
            <person name="Labutti K."/>
            <person name="Salamov A."/>
            <person name="Andreopoulos B."/>
            <person name="Baker S."/>
            <person name="Barry K."/>
            <person name="Bills G."/>
            <person name="Bluhm B."/>
            <person name="Cannon C."/>
            <person name="Castanera R."/>
            <person name="Culley D."/>
            <person name="Daum C."/>
            <person name="Ezra D."/>
            <person name="Gonzalez J."/>
            <person name="Henrissat B."/>
            <person name="Kuo A."/>
            <person name="Liang C."/>
            <person name="Lipzen A."/>
            <person name="Lutzoni F."/>
            <person name="Magnuson J."/>
            <person name="Mondo S."/>
            <person name="Nolan M."/>
            <person name="Ohm R."/>
            <person name="Pangilinan J."/>
            <person name="Park H.-J."/>
            <person name="Ramirez L."/>
            <person name="Alfaro M."/>
            <person name="Sun H."/>
            <person name="Tritt A."/>
            <person name="Yoshinaga Y."/>
            <person name="Zwiers L.-H."/>
            <person name="Turgeon B."/>
            <person name="Goodwin S."/>
            <person name="Spatafora J."/>
            <person name="Crous P."/>
            <person name="Grigoriev I."/>
        </authorList>
    </citation>
    <scope>NUCLEOTIDE SEQUENCE</scope>
    <source>
        <strain evidence="3">CBS 207.26</strain>
    </source>
</reference>
<dbReference type="Pfam" id="PF22685">
    <property type="entry name" value="Gal80p_C-like"/>
    <property type="match status" value="1"/>
</dbReference>
<dbReference type="Gene3D" id="3.30.360.10">
    <property type="entry name" value="Dihydrodipicolinate Reductase, domain 2"/>
    <property type="match status" value="1"/>
</dbReference>
<evidence type="ECO:0000313" key="4">
    <source>
        <dbReference type="Proteomes" id="UP000800200"/>
    </source>
</evidence>
<dbReference type="Gene3D" id="3.40.50.720">
    <property type="entry name" value="NAD(P)-binding Rossmann-like Domain"/>
    <property type="match status" value="1"/>
</dbReference>
<evidence type="ECO:0000313" key="3">
    <source>
        <dbReference type="EMBL" id="KAF2194469.1"/>
    </source>
</evidence>
<sequence>MSSSPKNIGLIGLSAKGSWASRSHLKYLQNSLHYKISALQNSSKEAADAAAKEYSLDNVLTYNDSTSLANDPNVDIVAVSVNVPRHYELIKPALEASKDVFVEWPLARNLSDAEELTTLAKEMGVKTLVGLQARQSPTTIKAKEIAESGKLGKILGTNLYAHGMIFGPTITEGFEYALPLSAGANLVTIPFGHAIDALCFVLGEFESLSATLANHRPELALVMKDGKEIKKVSKSAHDYVSVTGTLVGGAVVDATYAGGTSRTGKNFYWEINGTEGSLVLEAEYGHIQMFQPSLKFVGNGEGAKLEELEVEKAGDFDKGDFSFNVGRAWDAWAGKGKGSVTTFGDALVRHKLIEAVYRSAEKGTRERYL</sequence>
<dbReference type="Pfam" id="PF01408">
    <property type="entry name" value="GFO_IDH_MocA"/>
    <property type="match status" value="1"/>
</dbReference>
<evidence type="ECO:0000259" key="2">
    <source>
        <dbReference type="Pfam" id="PF22685"/>
    </source>
</evidence>
<gene>
    <name evidence="3" type="ORF">K469DRAFT_705927</name>
</gene>
<dbReference type="Proteomes" id="UP000800200">
    <property type="component" value="Unassembled WGS sequence"/>
</dbReference>
<dbReference type="GO" id="GO:0000166">
    <property type="term" value="F:nucleotide binding"/>
    <property type="evidence" value="ECO:0007669"/>
    <property type="project" value="InterPro"/>
</dbReference>
<dbReference type="InterPro" id="IPR000683">
    <property type="entry name" value="Gfo/Idh/MocA-like_OxRdtase_N"/>
</dbReference>
<name>A0A6A6EUK2_9PEZI</name>
<dbReference type="InterPro" id="IPR051317">
    <property type="entry name" value="Gfo/Idh/MocA_oxidoreduct"/>
</dbReference>
<dbReference type="SUPFAM" id="SSF55347">
    <property type="entry name" value="Glyceraldehyde-3-phosphate dehydrogenase-like, C-terminal domain"/>
    <property type="match status" value="1"/>
</dbReference>
<proteinExistence type="predicted"/>
<feature type="domain" description="Gal80p-like C-terminal" evidence="2">
    <location>
        <begin position="137"/>
        <end position="282"/>
    </location>
</feature>
<dbReference type="SUPFAM" id="SSF51735">
    <property type="entry name" value="NAD(P)-binding Rossmann-fold domains"/>
    <property type="match status" value="1"/>
</dbReference>
<protein>
    <submittedName>
        <fullName evidence="3">NAD-binding Rossmann fold oxidoreductase family protein</fullName>
    </submittedName>
</protein>
<evidence type="ECO:0000259" key="1">
    <source>
        <dbReference type="Pfam" id="PF01408"/>
    </source>
</evidence>
<keyword evidence="4" id="KW-1185">Reference proteome</keyword>
<dbReference type="InterPro" id="IPR036291">
    <property type="entry name" value="NAD(P)-bd_dom_sf"/>
</dbReference>
<accession>A0A6A6EUK2</accession>
<organism evidence="3 4">
    <name type="scientific">Zopfia rhizophila CBS 207.26</name>
    <dbReference type="NCBI Taxonomy" id="1314779"/>
    <lineage>
        <taxon>Eukaryota</taxon>
        <taxon>Fungi</taxon>
        <taxon>Dikarya</taxon>
        <taxon>Ascomycota</taxon>
        <taxon>Pezizomycotina</taxon>
        <taxon>Dothideomycetes</taxon>
        <taxon>Dothideomycetes incertae sedis</taxon>
        <taxon>Zopfiaceae</taxon>
        <taxon>Zopfia</taxon>
    </lineage>
</organism>
<dbReference type="PANTHER" id="PTHR43708">
    <property type="entry name" value="CONSERVED EXPRESSED OXIDOREDUCTASE (EUROFUNG)"/>
    <property type="match status" value="1"/>
</dbReference>
<feature type="domain" description="Gfo/Idh/MocA-like oxidoreductase N-terminal" evidence="1">
    <location>
        <begin position="7"/>
        <end position="130"/>
    </location>
</feature>
<dbReference type="OrthoDB" id="64915at2759"/>
<dbReference type="InterPro" id="IPR055080">
    <property type="entry name" value="Gal80p-like_C"/>
</dbReference>
<dbReference type="EMBL" id="ML994611">
    <property type="protein sequence ID" value="KAF2194469.1"/>
    <property type="molecule type" value="Genomic_DNA"/>
</dbReference>
<dbReference type="PANTHER" id="PTHR43708:SF1">
    <property type="entry name" value="GALACTOSE_LACTOSE METABOLISM REGULATORY PROTEIN GAL80"/>
    <property type="match status" value="1"/>
</dbReference>
<dbReference type="AlphaFoldDB" id="A0A6A6EUK2"/>